<protein>
    <submittedName>
        <fullName evidence="1">Uncharacterized protein</fullName>
    </submittedName>
</protein>
<accession>A0A2N1MBU5</accession>
<name>A0A2N1MBU5_9GLOM</name>
<proteinExistence type="predicted"/>
<reference evidence="1 2" key="2">
    <citation type="submission" date="2017-10" db="EMBL/GenBank/DDBJ databases">
        <title>Extensive intraspecific genome diversity in a model arbuscular mycorrhizal fungus.</title>
        <authorList>
            <person name="Chen E.C.H."/>
            <person name="Morin E."/>
            <person name="Baudet D."/>
            <person name="Noel J."/>
            <person name="Ndikumana S."/>
            <person name="Charron P."/>
            <person name="St-Onge C."/>
            <person name="Giorgi J."/>
            <person name="Grigoriev I.V."/>
            <person name="Roux C."/>
            <person name="Martin F.M."/>
            <person name="Corradi N."/>
        </authorList>
    </citation>
    <scope>NUCLEOTIDE SEQUENCE [LARGE SCALE GENOMIC DNA]</scope>
    <source>
        <strain evidence="1 2">C2</strain>
    </source>
</reference>
<gene>
    <name evidence="1" type="ORF">RhiirC2_795297</name>
</gene>
<organism evidence="1 2">
    <name type="scientific">Rhizophagus irregularis</name>
    <dbReference type="NCBI Taxonomy" id="588596"/>
    <lineage>
        <taxon>Eukaryota</taxon>
        <taxon>Fungi</taxon>
        <taxon>Fungi incertae sedis</taxon>
        <taxon>Mucoromycota</taxon>
        <taxon>Glomeromycotina</taxon>
        <taxon>Glomeromycetes</taxon>
        <taxon>Glomerales</taxon>
        <taxon>Glomeraceae</taxon>
        <taxon>Rhizophagus</taxon>
    </lineage>
</organism>
<evidence type="ECO:0000313" key="1">
    <source>
        <dbReference type="EMBL" id="PKK59112.1"/>
    </source>
</evidence>
<dbReference type="Proteomes" id="UP000233469">
    <property type="component" value="Unassembled WGS sequence"/>
</dbReference>
<comment type="caution">
    <text evidence="1">The sequence shown here is derived from an EMBL/GenBank/DDBJ whole genome shotgun (WGS) entry which is preliminary data.</text>
</comment>
<dbReference type="AlphaFoldDB" id="A0A2N1MBU5"/>
<evidence type="ECO:0000313" key="2">
    <source>
        <dbReference type="Proteomes" id="UP000233469"/>
    </source>
</evidence>
<dbReference type="VEuPathDB" id="FungiDB:RhiirA1_469387"/>
<dbReference type="VEuPathDB" id="FungiDB:FUN_020184"/>
<dbReference type="EMBL" id="LLXL01003215">
    <property type="protein sequence ID" value="PKK59112.1"/>
    <property type="molecule type" value="Genomic_DNA"/>
</dbReference>
<sequence length="74" mass="8693">MLQEISNRLIFNINEKQEIYDGDKQTKDTSFLQVFLNDNQPSLIKDVSIDTYSEELDDYQEINDNTITGQNKNF</sequence>
<reference evidence="1 2" key="1">
    <citation type="submission" date="2016-04" db="EMBL/GenBank/DDBJ databases">
        <title>Genome analyses suggest a sexual origin of heterokaryosis in a supposedly ancient asexual fungus.</title>
        <authorList>
            <person name="Ropars J."/>
            <person name="Sedzielewska K."/>
            <person name="Noel J."/>
            <person name="Charron P."/>
            <person name="Farinelli L."/>
            <person name="Marton T."/>
            <person name="Kruger M."/>
            <person name="Pelin A."/>
            <person name="Brachmann A."/>
            <person name="Corradi N."/>
        </authorList>
    </citation>
    <scope>NUCLEOTIDE SEQUENCE [LARGE SCALE GENOMIC DNA]</scope>
    <source>
        <strain evidence="1 2">C2</strain>
    </source>
</reference>